<keyword evidence="1" id="KW-1133">Transmembrane helix</keyword>
<accession>A0A1F5S5Y5</accession>
<evidence type="ECO:0000313" key="2">
    <source>
        <dbReference type="EMBL" id="OGF22046.1"/>
    </source>
</evidence>
<dbReference type="SUPFAM" id="SSF69318">
    <property type="entry name" value="Integrin alpha N-terminal domain"/>
    <property type="match status" value="1"/>
</dbReference>
<name>A0A1F5S5Y5_9BACT</name>
<dbReference type="EMBL" id="MFFS01000040">
    <property type="protein sequence ID" value="OGF22046.1"/>
    <property type="molecule type" value="Genomic_DNA"/>
</dbReference>
<dbReference type="STRING" id="1797985.A2Y83_02600"/>
<dbReference type="InterPro" id="IPR028994">
    <property type="entry name" value="Integrin_alpha_N"/>
</dbReference>
<reference evidence="2 3" key="1">
    <citation type="journal article" date="2016" name="Nat. Commun.">
        <title>Thousands of microbial genomes shed light on interconnected biogeochemical processes in an aquifer system.</title>
        <authorList>
            <person name="Anantharaman K."/>
            <person name="Brown C.T."/>
            <person name="Hug L.A."/>
            <person name="Sharon I."/>
            <person name="Castelle C.J."/>
            <person name="Probst A.J."/>
            <person name="Thomas B.C."/>
            <person name="Singh A."/>
            <person name="Wilkins M.J."/>
            <person name="Karaoz U."/>
            <person name="Brodie E.L."/>
            <person name="Williams K.H."/>
            <person name="Hubbard S.S."/>
            <person name="Banfield J.F."/>
        </authorList>
    </citation>
    <scope>NUCLEOTIDE SEQUENCE [LARGE SCALE GENOMIC DNA]</scope>
</reference>
<gene>
    <name evidence="2" type="ORF">A2Y83_02600</name>
</gene>
<protein>
    <submittedName>
        <fullName evidence="2">Uncharacterized protein</fullName>
    </submittedName>
</protein>
<organism evidence="2 3">
    <name type="scientific">Candidatus Falkowbacteria bacterium RBG_13_39_14</name>
    <dbReference type="NCBI Taxonomy" id="1797985"/>
    <lineage>
        <taxon>Bacteria</taxon>
        <taxon>Candidatus Falkowiibacteriota</taxon>
    </lineage>
</organism>
<dbReference type="AlphaFoldDB" id="A0A1F5S5Y5"/>
<evidence type="ECO:0000313" key="3">
    <source>
        <dbReference type="Proteomes" id="UP000178323"/>
    </source>
</evidence>
<keyword evidence="1" id="KW-0812">Transmembrane</keyword>
<keyword evidence="1" id="KW-0472">Membrane</keyword>
<comment type="caution">
    <text evidence="2">The sequence shown here is derived from an EMBL/GenBank/DDBJ whole genome shotgun (WGS) entry which is preliminary data.</text>
</comment>
<feature type="transmembrane region" description="Helical" evidence="1">
    <location>
        <begin position="484"/>
        <end position="508"/>
    </location>
</feature>
<proteinExistence type="predicted"/>
<sequence>MSEKLNFPLAIKEKLDYSFDADSSGSYAISITARVKSAGQINGSDDEDLQIKIDPAPFRRNCEAIDIDNISKFMETTISPKRCGVDERKFREIPAVDKPQYKDIAPAFNGSKLKGLKKTVIFFIWLEKGAHNVSLIPDNSALVEDVSIKKLGDGANINLEINEQAEDGDRRPWFSFIFVNLSIKKFSASIIAKSRWFDRDDAQIKIDGEIQQYKNANFLHRFWYWIGSLLKDKEEVAVFKPNLSKGLHYIEINADRMPTLKQVAINLGNEQEEATQGGKNENKIQKYDQFHGISGKEDYDRFDKEIIEAVDYWNDFFAAQEYPPEELLDYNLVKAIIYKETRIGYFETNGYPSYPDVMQVGDTDNPALATLKKRAGYEANEFVSKVERTHLSYSFPEEWLPVKVESVKESIFWGVRWLYHKAQKQYGTGSGGAAPYVREWKTWEQAVIDYNGSDEKYEYQRLVWQIYEDGVDPYNNTLWKRVKAGFSLILNVAIIGVILLGIVVFCTVNKSNKNKNRFFKEKQKDIVKNYDSCTDYSNITEGIVREVFLKNLEEYKKDQYHYGDIFDEAAEECKRKCCWMEGVVNGYYDDLAVNIKSNKQFLDAVKVFDFLDPKVADIDNDGENEIVFVTTDILNNDFIVINVIDKIESEFKLLEKKFDFYSGHVELADLTSDIIPEIILYYSYGRWGDNIAVLQYKNHNLEEIFNNGKFIFPEFTLSDENNNGLAEVKIRGRQFGINPVGDECSACHHTKAEEIYEYERDKNNFSLISQKYFGISGALYDAIGEIKSQGKSHRLLSDWPDENQEERDYFLKKINIDNPDHLFTDIFKASIEDWKSLDLEPSADEVWILVKRLRISAESEEMRGNNIPSEIINAQGPFYKIFFKRKSANDEWGVEKMEVL</sequence>
<evidence type="ECO:0000256" key="1">
    <source>
        <dbReference type="SAM" id="Phobius"/>
    </source>
</evidence>
<dbReference type="Proteomes" id="UP000178323">
    <property type="component" value="Unassembled WGS sequence"/>
</dbReference>